<dbReference type="OrthoDB" id="9788224at2"/>
<dbReference type="Gene3D" id="3.40.50.720">
    <property type="entry name" value="NAD(P)-binding Rossmann-like Domain"/>
    <property type="match status" value="1"/>
</dbReference>
<evidence type="ECO:0000256" key="3">
    <source>
        <dbReference type="ARBA" id="ARBA00022832"/>
    </source>
</evidence>
<dbReference type="InterPro" id="IPR011032">
    <property type="entry name" value="GroES-like_sf"/>
</dbReference>
<keyword evidence="2" id="KW-0444">Lipid biosynthesis</keyword>
<evidence type="ECO:0000256" key="9">
    <source>
        <dbReference type="ARBA" id="ARBA00038963"/>
    </source>
</evidence>
<keyword evidence="13" id="KW-1185">Reference proteome</keyword>
<dbReference type="PANTHER" id="PTHR43981:SF2">
    <property type="entry name" value="ENOYL-[ACYL-CARRIER-PROTEIN] REDUCTASE, MITOCHONDRIAL"/>
    <property type="match status" value="1"/>
</dbReference>
<dbReference type="Pfam" id="PF08240">
    <property type="entry name" value="ADH_N"/>
    <property type="match status" value="1"/>
</dbReference>
<dbReference type="InterPro" id="IPR013149">
    <property type="entry name" value="ADH-like_C"/>
</dbReference>
<gene>
    <name evidence="12" type="ORF">GV68_24500</name>
</gene>
<dbReference type="EC" id="1.3.1.104" evidence="9"/>
<keyword evidence="8" id="KW-0275">Fatty acid biosynthesis</keyword>
<dbReference type="PANTHER" id="PTHR43981">
    <property type="entry name" value="ENOYL-[ACYL-CARRIER-PROTEIN] REDUCTASE, MITOCHONDRIAL"/>
    <property type="match status" value="1"/>
</dbReference>
<dbReference type="GO" id="GO:0006633">
    <property type="term" value="P:fatty acid biosynthetic process"/>
    <property type="evidence" value="ECO:0007669"/>
    <property type="project" value="UniProtKB-KW"/>
</dbReference>
<evidence type="ECO:0000256" key="2">
    <source>
        <dbReference type="ARBA" id="ARBA00022516"/>
    </source>
</evidence>
<reference evidence="12 13" key="1">
    <citation type="submission" date="2014-06" db="EMBL/GenBank/DDBJ databases">
        <title>Rhizobium pelagicum/R2-400B4.</title>
        <authorList>
            <person name="Kimes N.E."/>
            <person name="Lopez-Perez M."/>
        </authorList>
    </citation>
    <scope>NUCLEOTIDE SEQUENCE [LARGE SCALE GENOMIC DNA]</scope>
    <source>
        <strain evidence="12 13">R2-400B4</strain>
    </source>
</reference>
<comment type="catalytic activity">
    <reaction evidence="10">
        <text>a 2,3-saturated acyl-[ACP] + NADP(+) = a (2E)-enoyl-[ACP] + NADPH + H(+)</text>
        <dbReference type="Rhea" id="RHEA:22564"/>
        <dbReference type="Rhea" id="RHEA-COMP:9925"/>
        <dbReference type="Rhea" id="RHEA-COMP:9926"/>
        <dbReference type="ChEBI" id="CHEBI:15378"/>
        <dbReference type="ChEBI" id="CHEBI:57783"/>
        <dbReference type="ChEBI" id="CHEBI:58349"/>
        <dbReference type="ChEBI" id="CHEBI:78784"/>
        <dbReference type="ChEBI" id="CHEBI:78785"/>
        <dbReference type="EC" id="1.3.1.104"/>
    </reaction>
</comment>
<dbReference type="SUPFAM" id="SSF50129">
    <property type="entry name" value="GroES-like"/>
    <property type="match status" value="1"/>
</dbReference>
<dbReference type="SMART" id="SM00829">
    <property type="entry name" value="PKS_ER"/>
    <property type="match status" value="1"/>
</dbReference>
<evidence type="ECO:0000256" key="6">
    <source>
        <dbReference type="ARBA" id="ARBA00023002"/>
    </source>
</evidence>
<evidence type="ECO:0000256" key="1">
    <source>
        <dbReference type="ARBA" id="ARBA00010371"/>
    </source>
</evidence>
<evidence type="ECO:0000256" key="7">
    <source>
        <dbReference type="ARBA" id="ARBA00023098"/>
    </source>
</evidence>
<protein>
    <recommendedName>
        <fullName evidence="9">enoyl-[acyl-carrier-protein] reductase</fullName>
        <ecNumber evidence="9">1.3.1.104</ecNumber>
    </recommendedName>
</protein>
<dbReference type="Pfam" id="PF00107">
    <property type="entry name" value="ADH_zinc_N"/>
    <property type="match status" value="1"/>
</dbReference>
<keyword evidence="3" id="KW-0276">Fatty acid metabolism</keyword>
<dbReference type="CDD" id="cd08292">
    <property type="entry name" value="ETR_like_2"/>
    <property type="match status" value="1"/>
</dbReference>
<dbReference type="SUPFAM" id="SSF51735">
    <property type="entry name" value="NAD(P)-binding Rossmann-fold domains"/>
    <property type="match status" value="1"/>
</dbReference>
<feature type="domain" description="Enoyl reductase (ER)" evidence="11">
    <location>
        <begin position="11"/>
        <end position="322"/>
    </location>
</feature>
<keyword evidence="6" id="KW-0560">Oxidoreductase</keyword>
<dbReference type="InterPro" id="IPR013154">
    <property type="entry name" value="ADH-like_N"/>
</dbReference>
<evidence type="ECO:0000259" key="11">
    <source>
        <dbReference type="SMART" id="SM00829"/>
    </source>
</evidence>
<dbReference type="EMBL" id="JOKJ01000007">
    <property type="protein sequence ID" value="KEQ09583.1"/>
    <property type="molecule type" value="Genomic_DNA"/>
</dbReference>
<evidence type="ECO:0000256" key="5">
    <source>
        <dbReference type="ARBA" id="ARBA00022946"/>
    </source>
</evidence>
<comment type="caution">
    <text evidence="12">The sequence shown here is derived from an EMBL/GenBank/DDBJ whole genome shotgun (WGS) entry which is preliminary data.</text>
</comment>
<keyword evidence="4" id="KW-0521">NADP</keyword>
<keyword evidence="7" id="KW-0443">Lipid metabolism</keyword>
<dbReference type="InterPro" id="IPR036291">
    <property type="entry name" value="NAD(P)-bd_dom_sf"/>
</dbReference>
<evidence type="ECO:0000256" key="8">
    <source>
        <dbReference type="ARBA" id="ARBA00023160"/>
    </source>
</evidence>
<dbReference type="GO" id="GO:0141148">
    <property type="term" value="F:enoyl-[acyl-carrier-protein] reductase (NADPH) activity"/>
    <property type="evidence" value="ECO:0007669"/>
    <property type="project" value="UniProtKB-EC"/>
</dbReference>
<organism evidence="12 13">
    <name type="scientific">Pseudorhizobium pelagicum</name>
    <dbReference type="NCBI Taxonomy" id="1509405"/>
    <lineage>
        <taxon>Bacteria</taxon>
        <taxon>Pseudomonadati</taxon>
        <taxon>Pseudomonadota</taxon>
        <taxon>Alphaproteobacteria</taxon>
        <taxon>Hyphomicrobiales</taxon>
        <taxon>Rhizobiaceae</taxon>
        <taxon>Rhizobium/Agrobacterium group</taxon>
        <taxon>Pseudorhizobium</taxon>
    </lineage>
</organism>
<sequence>MLTAIHSRFGNPADVLEVREADLPKPAAGQIRVKMVMASIHNHDLLTVSGDYGYKPELPASAGTEAMGVVDALGDGVTHLKVGQRVAVSGAGTWAEYYLAAAAMAVPLPDGISDEEGAQLISMPLSALVLLDFAGVERGGWIVQNAANGAVGKALALFAKPRGINVINLVRREEAVSELQALGIDHAVSTSEDGWREKVSTLTGGARIGAAIDGVGGSSAGDLLSLLGEKGLLVSFGLMSGRPLELSASDLIFKEAVVKGFWLSKIAPRLGPEKLMALIGEIIQGVTAGEIKLTVSEVFALADIKQAVAAAGESARKGKVLLRA</sequence>
<comment type="similarity">
    <text evidence="1">Belongs to the zinc-containing alcohol dehydrogenase family. Quinone oxidoreductase subfamily.</text>
</comment>
<dbReference type="InterPro" id="IPR020843">
    <property type="entry name" value="ER"/>
</dbReference>
<dbReference type="AlphaFoldDB" id="A0A922P3B4"/>
<proteinExistence type="inferred from homology"/>
<evidence type="ECO:0000313" key="12">
    <source>
        <dbReference type="EMBL" id="KEQ09583.1"/>
    </source>
</evidence>
<evidence type="ECO:0000256" key="10">
    <source>
        <dbReference type="ARBA" id="ARBA00048843"/>
    </source>
</evidence>
<dbReference type="RefSeq" id="WP_037165698.1">
    <property type="nucleotide sequence ID" value="NZ_CAJXID010000017.1"/>
</dbReference>
<dbReference type="Proteomes" id="UP000052167">
    <property type="component" value="Unassembled WGS sequence"/>
</dbReference>
<dbReference type="Gene3D" id="3.90.180.10">
    <property type="entry name" value="Medium-chain alcohol dehydrogenases, catalytic domain"/>
    <property type="match status" value="1"/>
</dbReference>
<name>A0A922P3B4_9HYPH</name>
<accession>A0A922P3B4</accession>
<evidence type="ECO:0000256" key="4">
    <source>
        <dbReference type="ARBA" id="ARBA00022857"/>
    </source>
</evidence>
<keyword evidence="5" id="KW-0809">Transit peptide</keyword>
<evidence type="ECO:0000313" key="13">
    <source>
        <dbReference type="Proteomes" id="UP000052167"/>
    </source>
</evidence>
<dbReference type="InterPro" id="IPR051034">
    <property type="entry name" value="Mito_Enoyl-ACP_Reductase"/>
</dbReference>